<dbReference type="Proteomes" id="UP000245884">
    <property type="component" value="Unassembled WGS sequence"/>
</dbReference>
<proteinExistence type="predicted"/>
<accession>A0A316URV9</accession>
<feature type="compositionally biased region" description="Polar residues" evidence="1">
    <location>
        <begin position="31"/>
        <end position="53"/>
    </location>
</feature>
<feature type="region of interest" description="Disordered" evidence="1">
    <location>
        <begin position="30"/>
        <end position="53"/>
    </location>
</feature>
<evidence type="ECO:0000313" key="2">
    <source>
        <dbReference type="EMBL" id="PWN26613.1"/>
    </source>
</evidence>
<evidence type="ECO:0000256" key="1">
    <source>
        <dbReference type="SAM" id="MobiDB-lite"/>
    </source>
</evidence>
<organism evidence="2 3">
    <name type="scientific">Jaminaea rosea</name>
    <dbReference type="NCBI Taxonomy" id="1569628"/>
    <lineage>
        <taxon>Eukaryota</taxon>
        <taxon>Fungi</taxon>
        <taxon>Dikarya</taxon>
        <taxon>Basidiomycota</taxon>
        <taxon>Ustilaginomycotina</taxon>
        <taxon>Exobasidiomycetes</taxon>
        <taxon>Microstromatales</taxon>
        <taxon>Microstromatales incertae sedis</taxon>
        <taxon>Jaminaea</taxon>
    </lineage>
</organism>
<gene>
    <name evidence="2" type="ORF">BDZ90DRAFT_275308</name>
</gene>
<reference evidence="2 3" key="1">
    <citation type="journal article" date="2018" name="Mol. Biol. Evol.">
        <title>Broad Genomic Sampling Reveals a Smut Pathogenic Ancestry of the Fungal Clade Ustilaginomycotina.</title>
        <authorList>
            <person name="Kijpornyongpan T."/>
            <person name="Mondo S.J."/>
            <person name="Barry K."/>
            <person name="Sandor L."/>
            <person name="Lee J."/>
            <person name="Lipzen A."/>
            <person name="Pangilinan J."/>
            <person name="LaButti K."/>
            <person name="Hainaut M."/>
            <person name="Henrissat B."/>
            <person name="Grigoriev I.V."/>
            <person name="Spatafora J.W."/>
            <person name="Aime M.C."/>
        </authorList>
    </citation>
    <scope>NUCLEOTIDE SEQUENCE [LARGE SCALE GENOMIC DNA]</scope>
    <source>
        <strain evidence="2 3">MCA 5214</strain>
    </source>
</reference>
<feature type="non-terminal residue" evidence="2">
    <location>
        <position position="172"/>
    </location>
</feature>
<dbReference type="RefSeq" id="XP_025361225.1">
    <property type="nucleotide sequence ID" value="XM_025508873.1"/>
</dbReference>
<sequence length="172" mass="18676">MQTPMSIASTLANPWSNILKCACPPAASLLPRSTTSAHPPSSLSKIPSAPSRSGVQRVAAKTFSTFSFRTNFHRSTTVRSLLVGLRSLSMTTEGFILNPVRAHSVTWQVSMRRSLARSQKGLSTKASLMQSSARLAYAQAPSLLYSHFIRHVRLCLSHSTLPNLPSLSGQLK</sequence>
<name>A0A316URV9_9BASI</name>
<dbReference type="GeneID" id="37030696"/>
<evidence type="ECO:0000313" key="3">
    <source>
        <dbReference type="Proteomes" id="UP000245884"/>
    </source>
</evidence>
<keyword evidence="3" id="KW-1185">Reference proteome</keyword>
<dbReference type="AlphaFoldDB" id="A0A316URV9"/>
<protein>
    <submittedName>
        <fullName evidence="2">Uncharacterized protein</fullName>
    </submittedName>
</protein>
<dbReference type="EMBL" id="KZ819671">
    <property type="protein sequence ID" value="PWN26613.1"/>
    <property type="molecule type" value="Genomic_DNA"/>
</dbReference>